<evidence type="ECO:0000256" key="6">
    <source>
        <dbReference type="SAM" id="Phobius"/>
    </source>
</evidence>
<keyword evidence="5 6" id="KW-0472">Membrane</keyword>
<accession>A0A7R9LW49</accession>
<dbReference type="Proteomes" id="UP000728032">
    <property type="component" value="Unassembled WGS sequence"/>
</dbReference>
<reference evidence="7" key="1">
    <citation type="submission" date="2020-11" db="EMBL/GenBank/DDBJ databases">
        <authorList>
            <person name="Tran Van P."/>
        </authorList>
    </citation>
    <scope>NUCLEOTIDE SEQUENCE</scope>
</reference>
<evidence type="ECO:0000256" key="1">
    <source>
        <dbReference type="ARBA" id="ARBA00004141"/>
    </source>
</evidence>
<dbReference type="AlphaFoldDB" id="A0A7R9LW49"/>
<dbReference type="OrthoDB" id="29023at2759"/>
<dbReference type="PANTHER" id="PTHR13317">
    <property type="entry name" value="TRANSMEMBRANE ANTERIOR POSTERIOR TRANSFORMATION PROTEIN 1 HOMOLOG"/>
    <property type="match status" value="1"/>
</dbReference>
<organism evidence="7">
    <name type="scientific">Oppiella nova</name>
    <dbReference type="NCBI Taxonomy" id="334625"/>
    <lineage>
        <taxon>Eukaryota</taxon>
        <taxon>Metazoa</taxon>
        <taxon>Ecdysozoa</taxon>
        <taxon>Arthropoda</taxon>
        <taxon>Chelicerata</taxon>
        <taxon>Arachnida</taxon>
        <taxon>Acari</taxon>
        <taxon>Acariformes</taxon>
        <taxon>Sarcoptiformes</taxon>
        <taxon>Oribatida</taxon>
        <taxon>Brachypylina</taxon>
        <taxon>Oppioidea</taxon>
        <taxon>Oppiidae</taxon>
        <taxon>Oppiella</taxon>
    </lineage>
</organism>
<feature type="transmembrane region" description="Helical" evidence="6">
    <location>
        <begin position="387"/>
        <end position="407"/>
    </location>
</feature>
<dbReference type="GO" id="GO:0036064">
    <property type="term" value="C:ciliary basal body"/>
    <property type="evidence" value="ECO:0007669"/>
    <property type="project" value="TreeGrafter"/>
</dbReference>
<dbReference type="GO" id="GO:0045724">
    <property type="term" value="P:positive regulation of cilium assembly"/>
    <property type="evidence" value="ECO:0007669"/>
    <property type="project" value="TreeGrafter"/>
</dbReference>
<evidence type="ECO:0000256" key="2">
    <source>
        <dbReference type="ARBA" id="ARBA00008803"/>
    </source>
</evidence>
<name>A0A7R9LW49_9ACAR</name>
<feature type="transmembrane region" description="Helical" evidence="6">
    <location>
        <begin position="290"/>
        <end position="313"/>
    </location>
</feature>
<gene>
    <name evidence="7" type="ORF">ONB1V03_LOCUS7069</name>
</gene>
<proteinExistence type="inferred from homology"/>
<feature type="transmembrane region" description="Helical" evidence="6">
    <location>
        <begin position="128"/>
        <end position="159"/>
    </location>
</feature>
<protein>
    <submittedName>
        <fullName evidence="7">Uncharacterized protein</fullName>
    </submittedName>
</protein>
<keyword evidence="3 6" id="KW-0812">Transmembrane</keyword>
<feature type="non-terminal residue" evidence="7">
    <location>
        <position position="1"/>
    </location>
</feature>
<feature type="non-terminal residue" evidence="7">
    <location>
        <position position="658"/>
    </location>
</feature>
<feature type="transmembrane region" description="Helical" evidence="6">
    <location>
        <begin position="363"/>
        <end position="381"/>
    </location>
</feature>
<dbReference type="Pfam" id="PF05346">
    <property type="entry name" value="DUF747"/>
    <property type="match status" value="1"/>
</dbReference>
<evidence type="ECO:0000313" key="7">
    <source>
        <dbReference type="EMBL" id="CAD7649049.1"/>
    </source>
</evidence>
<evidence type="ECO:0000256" key="3">
    <source>
        <dbReference type="ARBA" id="ARBA00022692"/>
    </source>
</evidence>
<feature type="transmembrane region" description="Helical" evidence="6">
    <location>
        <begin position="325"/>
        <end position="342"/>
    </location>
</feature>
<keyword evidence="4 6" id="KW-1133">Transmembrane helix</keyword>
<evidence type="ECO:0000256" key="4">
    <source>
        <dbReference type="ARBA" id="ARBA00022989"/>
    </source>
</evidence>
<evidence type="ECO:0000313" key="8">
    <source>
        <dbReference type="Proteomes" id="UP000728032"/>
    </source>
</evidence>
<feature type="transmembrane region" description="Helical" evidence="6">
    <location>
        <begin position="479"/>
        <end position="504"/>
    </location>
</feature>
<dbReference type="EMBL" id="CAJPVJ010003440">
    <property type="protein sequence ID" value="CAG2167569.1"/>
    <property type="molecule type" value="Genomic_DNA"/>
</dbReference>
<dbReference type="GO" id="GO:0005789">
    <property type="term" value="C:endoplasmic reticulum membrane"/>
    <property type="evidence" value="ECO:0007669"/>
    <property type="project" value="TreeGrafter"/>
</dbReference>
<sequence>DMDDKENTHVMDTTLDQQLRKAVKCVVTTDDHIHSSDTQTPNPLYNYGLNEKKLVTNESTADTNCHIIHNKVTKTNGKEVPFRFGSLFDYLRSELRRNYVLENDEQRYTERREKFYIFLRIPLQLEKFLCYGFFQCVDAFLFVFTLLPIRFVLSLWFLISRSFSKWFWYSIDCLKCVSNDSMHAMSHSLISGQSWQMSGSLKPLEGLEPSEICDLMKGVIVLSAVFLMSYIDTSMLYHIIKSQSVIKLYIFFNMLEVADKLLSSFGQDILDALFWTANEPRGKKREHLGVIPHLAMAIAYVFTHSLLVLLQATTLNVAINSKNKALLTVMMSNNFVELKGMVFKKFEKTNLFQMSCSDVRERFHYIILLIVVIIQTMKEYNWSEKQFWILFPDCLLVFIAEIFVDWFKHAFVTRFNEISFEVYEEYAVSLAYDLASSKLRSAFSDHSDLVSRRMGFIPLPLGVLVIRILSGSFNLNCWYGLVCLLVSYLCLMSFKLVINIVLLGQACDLIDAHRQTLETKVGALSRQYTSLPASRHNSCEDIPSAVSMHAKSTPHTPSPSTRSSLADITAQAAIMQETLESSMIFSDSTVSLNSLDINDGVAVKLAVHTDNDVQNLSQKSILRHRHHDNRFKRRVSLQEVSSDSSIIPFLDLSLNENQ</sequence>
<dbReference type="PANTHER" id="PTHR13317:SF4">
    <property type="entry name" value="TRANSMEMBRANE ANTERIOR POSTERIOR TRANSFORMATION PROTEIN 1 HOMOLOG"/>
    <property type="match status" value="1"/>
</dbReference>
<feature type="transmembrane region" description="Helical" evidence="6">
    <location>
        <begin position="219"/>
        <end position="240"/>
    </location>
</feature>
<evidence type="ECO:0000256" key="5">
    <source>
        <dbReference type="ARBA" id="ARBA00023136"/>
    </source>
</evidence>
<keyword evidence="8" id="KW-1185">Reference proteome</keyword>
<dbReference type="EMBL" id="OC918265">
    <property type="protein sequence ID" value="CAD7649049.1"/>
    <property type="molecule type" value="Genomic_DNA"/>
</dbReference>
<comment type="similarity">
    <text evidence="2">Belongs to the TAPT1 family.</text>
</comment>
<feature type="transmembrane region" description="Helical" evidence="6">
    <location>
        <begin position="454"/>
        <end position="473"/>
    </location>
</feature>
<dbReference type="InterPro" id="IPR008010">
    <property type="entry name" value="Tatp1"/>
</dbReference>
<comment type="subcellular location">
    <subcellularLocation>
        <location evidence="1">Membrane</location>
        <topology evidence="1">Multi-pass membrane protein</topology>
    </subcellularLocation>
</comment>